<dbReference type="Proteomes" id="UP001062846">
    <property type="component" value="Chromosome 1"/>
</dbReference>
<evidence type="ECO:0000313" key="1">
    <source>
        <dbReference type="EMBL" id="KAI8572387.1"/>
    </source>
</evidence>
<accession>A0ACC0Q583</accession>
<gene>
    <name evidence="1" type="ORF">RHMOL_Rhmol01G0194700</name>
</gene>
<evidence type="ECO:0000313" key="2">
    <source>
        <dbReference type="Proteomes" id="UP001062846"/>
    </source>
</evidence>
<protein>
    <submittedName>
        <fullName evidence="1">Uncharacterized protein</fullName>
    </submittedName>
</protein>
<keyword evidence="2" id="KW-1185">Reference proteome</keyword>
<comment type="caution">
    <text evidence="1">The sequence shown here is derived from an EMBL/GenBank/DDBJ whole genome shotgun (WGS) entry which is preliminary data.</text>
</comment>
<sequence length="171" mass="19292">MLVLCVLPFAIASVKLTGHCRGPKGQGPDHVKAEAIGIREIRSSTVLASATAYYDANLIESIRFVVNLVFFGGCCFYPVICYVVVMLLLCYCSDHVVFWLPYCLIQLCFVFVSLSGWGLLFFGGYKFFTRGKKNKEERKRVTAENGKRTRVELEDDGYRLSRDEDDPGHDN</sequence>
<reference evidence="1" key="1">
    <citation type="submission" date="2022-02" db="EMBL/GenBank/DDBJ databases">
        <title>Plant Genome Project.</title>
        <authorList>
            <person name="Zhang R.-G."/>
        </authorList>
    </citation>
    <scope>NUCLEOTIDE SEQUENCE</scope>
    <source>
        <strain evidence="1">AT1</strain>
    </source>
</reference>
<name>A0ACC0Q583_RHOML</name>
<proteinExistence type="predicted"/>
<organism evidence="1 2">
    <name type="scientific">Rhododendron molle</name>
    <name type="common">Chinese azalea</name>
    <name type="synonym">Azalea mollis</name>
    <dbReference type="NCBI Taxonomy" id="49168"/>
    <lineage>
        <taxon>Eukaryota</taxon>
        <taxon>Viridiplantae</taxon>
        <taxon>Streptophyta</taxon>
        <taxon>Embryophyta</taxon>
        <taxon>Tracheophyta</taxon>
        <taxon>Spermatophyta</taxon>
        <taxon>Magnoliopsida</taxon>
        <taxon>eudicotyledons</taxon>
        <taxon>Gunneridae</taxon>
        <taxon>Pentapetalae</taxon>
        <taxon>asterids</taxon>
        <taxon>Ericales</taxon>
        <taxon>Ericaceae</taxon>
        <taxon>Ericoideae</taxon>
        <taxon>Rhodoreae</taxon>
        <taxon>Rhododendron</taxon>
    </lineage>
</organism>
<dbReference type="EMBL" id="CM046388">
    <property type="protein sequence ID" value="KAI8572387.1"/>
    <property type="molecule type" value="Genomic_DNA"/>
</dbReference>